<dbReference type="AlphaFoldDB" id="A0A5J5F6T1"/>
<evidence type="ECO:0000313" key="1">
    <source>
        <dbReference type="EMBL" id="KAA8912584.1"/>
    </source>
</evidence>
<dbReference type="InParanoid" id="A0A5J5F6T1"/>
<name>A0A5J5F6T1_9PEZI</name>
<accession>A0A5J5F6T1</accession>
<evidence type="ECO:0000313" key="2">
    <source>
        <dbReference type="Proteomes" id="UP000326924"/>
    </source>
</evidence>
<dbReference type="EMBL" id="VXIS01000022">
    <property type="protein sequence ID" value="KAA8912584.1"/>
    <property type="molecule type" value="Genomic_DNA"/>
</dbReference>
<protein>
    <submittedName>
        <fullName evidence="1">Uncharacterized protein</fullName>
    </submittedName>
</protein>
<proteinExistence type="predicted"/>
<organism evidence="1 2">
    <name type="scientific">Sphaerosporella brunnea</name>
    <dbReference type="NCBI Taxonomy" id="1250544"/>
    <lineage>
        <taxon>Eukaryota</taxon>
        <taxon>Fungi</taxon>
        <taxon>Dikarya</taxon>
        <taxon>Ascomycota</taxon>
        <taxon>Pezizomycotina</taxon>
        <taxon>Pezizomycetes</taxon>
        <taxon>Pezizales</taxon>
        <taxon>Pyronemataceae</taxon>
        <taxon>Sphaerosporella</taxon>
    </lineage>
</organism>
<dbReference type="Proteomes" id="UP000326924">
    <property type="component" value="Unassembled WGS sequence"/>
</dbReference>
<keyword evidence="2" id="KW-1185">Reference proteome</keyword>
<comment type="caution">
    <text evidence="1">The sequence shown here is derived from an EMBL/GenBank/DDBJ whole genome shotgun (WGS) entry which is preliminary data.</text>
</comment>
<gene>
    <name evidence="1" type="ORF">FN846DRAFT_887148</name>
</gene>
<sequence length="323" mass="35151">MVWGSTFTISSYFPELRTYLPNLTAPISNKYCNACPPDGNEFLGQIKRAEIVEHGNPFAEVSAEDKLEHGDDFADLPVENQLKHSNDFADLPAELDLMDNEAEGVGDGNRFAHLPAEDKLVGKEAEEHFRFWPGGHRVMNIACMQIVKVDKTIGCTPGLSETTHGAKAVCNLDAVCDASQFAARMATLLADRDVQHPLVLFLRGQSRSGNTWLTRKLLEPVDGAQISITSIEGGAATRAIPRRNNQADTVTAMKRLLDVMAKGSMTAKTVAKQSSSRTVFAHSMDGLPLISIPGGEEVGGRPEKTRKIITANTEVLATTYSRN</sequence>
<reference evidence="1 2" key="1">
    <citation type="submission" date="2019-09" db="EMBL/GenBank/DDBJ databases">
        <title>Draft genome of the ectomycorrhizal ascomycete Sphaerosporella brunnea.</title>
        <authorList>
            <consortium name="DOE Joint Genome Institute"/>
            <person name="Benucci G.M."/>
            <person name="Marozzi G."/>
            <person name="Antonielli L."/>
            <person name="Sanchez S."/>
            <person name="Marco P."/>
            <person name="Wang X."/>
            <person name="Falini L.B."/>
            <person name="Barry K."/>
            <person name="Haridas S."/>
            <person name="Lipzen A."/>
            <person name="Labutti K."/>
            <person name="Grigoriev I.V."/>
            <person name="Murat C."/>
            <person name="Martin F."/>
            <person name="Albertini E."/>
            <person name="Donnini D."/>
            <person name="Bonito G."/>
        </authorList>
    </citation>
    <scope>NUCLEOTIDE SEQUENCE [LARGE SCALE GENOMIC DNA]</scope>
    <source>
        <strain evidence="1 2">Sb_GMNB300</strain>
    </source>
</reference>